<dbReference type="SMART" id="SM00421">
    <property type="entry name" value="HTH_LUXR"/>
    <property type="match status" value="1"/>
</dbReference>
<dbReference type="GO" id="GO:0006355">
    <property type="term" value="P:regulation of DNA-templated transcription"/>
    <property type="evidence" value="ECO:0007669"/>
    <property type="project" value="InterPro"/>
</dbReference>
<feature type="region of interest" description="Disordered" evidence="3">
    <location>
        <begin position="825"/>
        <end position="845"/>
    </location>
</feature>
<feature type="domain" description="HTH luxR-type" evidence="4">
    <location>
        <begin position="839"/>
        <end position="902"/>
    </location>
</feature>
<evidence type="ECO:0000256" key="2">
    <source>
        <dbReference type="ARBA" id="ARBA00022840"/>
    </source>
</evidence>
<reference evidence="5 6" key="1">
    <citation type="submission" date="2019-10" db="EMBL/GenBank/DDBJ databases">
        <title>Georgenia wutianyii sp. nov. and Georgenia yuyongxinii sp. nov. isolated from plateau pika (Ochotona curzoniae) in the Qinghai-Tibet plateau of China.</title>
        <authorList>
            <person name="Tian Z."/>
        </authorList>
    </citation>
    <scope>NUCLEOTIDE SEQUENCE [LARGE SCALE GENOMIC DNA]</scope>
    <source>
        <strain evidence="5 6">JCM 15130</strain>
    </source>
</reference>
<evidence type="ECO:0000256" key="1">
    <source>
        <dbReference type="ARBA" id="ARBA00022741"/>
    </source>
</evidence>
<dbReference type="Pfam" id="PF13191">
    <property type="entry name" value="AAA_16"/>
    <property type="match status" value="1"/>
</dbReference>
<dbReference type="SUPFAM" id="SSF52540">
    <property type="entry name" value="P-loop containing nucleoside triphosphate hydrolases"/>
    <property type="match status" value="1"/>
</dbReference>
<accession>A0A7J9UU20</accession>
<keyword evidence="6" id="KW-1185">Reference proteome</keyword>
<dbReference type="InterPro" id="IPR027417">
    <property type="entry name" value="P-loop_NTPase"/>
</dbReference>
<dbReference type="InterPro" id="IPR016032">
    <property type="entry name" value="Sig_transdc_resp-reg_C-effctor"/>
</dbReference>
<comment type="caution">
    <text evidence="5">The sequence shown here is derived from an EMBL/GenBank/DDBJ whole genome shotgun (WGS) entry which is preliminary data.</text>
</comment>
<dbReference type="GO" id="GO:0004016">
    <property type="term" value="F:adenylate cyclase activity"/>
    <property type="evidence" value="ECO:0007669"/>
    <property type="project" value="TreeGrafter"/>
</dbReference>
<keyword evidence="2" id="KW-0067">ATP-binding</keyword>
<evidence type="ECO:0000256" key="3">
    <source>
        <dbReference type="SAM" id="MobiDB-lite"/>
    </source>
</evidence>
<proteinExistence type="predicted"/>
<dbReference type="GO" id="GO:0005737">
    <property type="term" value="C:cytoplasm"/>
    <property type="evidence" value="ECO:0007669"/>
    <property type="project" value="TreeGrafter"/>
</dbReference>
<dbReference type="AlphaFoldDB" id="A0A7J9UU20"/>
<name>A0A7J9UU20_9MICO</name>
<dbReference type="PANTHER" id="PTHR16305">
    <property type="entry name" value="TESTICULAR SOLUBLE ADENYLYL CYCLASE"/>
    <property type="match status" value="1"/>
</dbReference>
<dbReference type="PANTHER" id="PTHR16305:SF35">
    <property type="entry name" value="TRANSCRIPTIONAL ACTIVATOR DOMAIN"/>
    <property type="match status" value="1"/>
</dbReference>
<dbReference type="PROSITE" id="PS00622">
    <property type="entry name" value="HTH_LUXR_1"/>
    <property type="match status" value="1"/>
</dbReference>
<evidence type="ECO:0000313" key="5">
    <source>
        <dbReference type="EMBL" id="MPV88106.1"/>
    </source>
</evidence>
<dbReference type="SUPFAM" id="SSF46894">
    <property type="entry name" value="C-terminal effector domain of the bipartite response regulators"/>
    <property type="match status" value="1"/>
</dbReference>
<dbReference type="Gene3D" id="1.10.10.10">
    <property type="entry name" value="Winged helix-like DNA-binding domain superfamily/Winged helix DNA-binding domain"/>
    <property type="match status" value="1"/>
</dbReference>
<evidence type="ECO:0000313" key="6">
    <source>
        <dbReference type="Proteomes" id="UP000429644"/>
    </source>
</evidence>
<dbReference type="GO" id="GO:0003677">
    <property type="term" value="F:DNA binding"/>
    <property type="evidence" value="ECO:0007669"/>
    <property type="project" value="InterPro"/>
</dbReference>
<dbReference type="PRINTS" id="PR00038">
    <property type="entry name" value="HTHLUXR"/>
</dbReference>
<dbReference type="CDD" id="cd06170">
    <property type="entry name" value="LuxR_C_like"/>
    <property type="match status" value="1"/>
</dbReference>
<dbReference type="InterPro" id="IPR000792">
    <property type="entry name" value="Tscrpt_reg_LuxR_C"/>
</dbReference>
<sequence length="902" mass="94372">MQGRAREQAAIDEVVRAAREGRGGALVVRGEPGAGKSVLLADAAARATGVQVLRTQGIESEAPLPFAALERLLRPVLDRADRLAAPQARALGVVLGEEHGEVDRFLVFLAALNLLAEAAAAEPVLAVVDDAHWLDDASAAALLFVARRLQRERVAVLFGAREGDVRSFDGGGLPELVVAGLDDDGVAALLAAQAGAPVAAGVAARLRASTGGNPLALVELPEVLSSDQLAGRAPLPARLPVTGGVERVFLDRTRRLSADAQRLLLVAAADDSTRVGTVQQAARALGVGPTALDEAERSGLVRVAGTQLELRHPLVRSAVYDAATSQERRAAHRALADALGEADADRRAWHRAAGTVEPDEAVVAELEQAAERARRRGGHEAAAAAYERAAELTAAPAARARRLFGAATSAWLAGDPARARALADAASTTAADPLLRADLARLRARVEWNTGSVARAHRMVLTAAHEVAPADPRRARELALFAAALAGAGADVDGVEAAAAAPAPGPADPARDRWLAELTAGLDHAAAGRWAPAAGVLRPLFAAARIADGDDEDLLPNLAVAAMHLGDDEAGADYHGRMLARARDSGAMVLVLYALTRLAAGDVVAGQWAAVEARASEALALGEETRQPVLAAMPRATLLLLAALRGDETAYDALLPAVEPALAEEPVGTLGGMLRDVVRWARGLRAADPVAAHRHLAAMSYGPLVRSAAVDRVEAALRAGEAAVAEACAADLAGFAAATGQAWAAAAAEHARALLAEGADAERHFRAALAHHERSPRLVARARTQLAYGEHLRRVRRRVDAREQLRAALATFEEVQARPWAERAAQELRASGETARRRDEPADASLTPQELQVVGLVRQGLSNREVAAQLFLSPRTIDFHLRNVFAKTGVTSRTQLVQLALA</sequence>
<dbReference type="Proteomes" id="UP000429644">
    <property type="component" value="Unassembled WGS sequence"/>
</dbReference>
<organism evidence="5 6">
    <name type="scientific">Georgenia ruanii</name>
    <dbReference type="NCBI Taxonomy" id="348442"/>
    <lineage>
        <taxon>Bacteria</taxon>
        <taxon>Bacillati</taxon>
        <taxon>Actinomycetota</taxon>
        <taxon>Actinomycetes</taxon>
        <taxon>Micrococcales</taxon>
        <taxon>Bogoriellaceae</taxon>
        <taxon>Georgenia</taxon>
    </lineage>
</organism>
<dbReference type="EMBL" id="WHPD01001199">
    <property type="protein sequence ID" value="MPV88106.1"/>
    <property type="molecule type" value="Genomic_DNA"/>
</dbReference>
<evidence type="ECO:0000259" key="4">
    <source>
        <dbReference type="PROSITE" id="PS50043"/>
    </source>
</evidence>
<dbReference type="InterPro" id="IPR036388">
    <property type="entry name" value="WH-like_DNA-bd_sf"/>
</dbReference>
<dbReference type="GO" id="GO:0005524">
    <property type="term" value="F:ATP binding"/>
    <property type="evidence" value="ECO:0007669"/>
    <property type="project" value="UniProtKB-KW"/>
</dbReference>
<gene>
    <name evidence="5" type="ORF">GB882_05450</name>
</gene>
<dbReference type="Pfam" id="PF00196">
    <property type="entry name" value="GerE"/>
    <property type="match status" value="1"/>
</dbReference>
<dbReference type="InterPro" id="IPR041664">
    <property type="entry name" value="AAA_16"/>
</dbReference>
<keyword evidence="1" id="KW-0547">Nucleotide-binding</keyword>
<protein>
    <submittedName>
        <fullName evidence="5">AAA family ATPase</fullName>
    </submittedName>
</protein>
<dbReference type="PROSITE" id="PS50043">
    <property type="entry name" value="HTH_LUXR_2"/>
    <property type="match status" value="1"/>
</dbReference>